<dbReference type="InterPro" id="IPR052557">
    <property type="entry name" value="CAP/Cytokinesis_protein"/>
</dbReference>
<dbReference type="SMART" id="SM00460">
    <property type="entry name" value="TGc"/>
    <property type="match status" value="1"/>
</dbReference>
<dbReference type="PATRIC" id="fig|270498.16.peg.1840"/>
<dbReference type="RefSeq" id="WP_052740514.1">
    <property type="nucleotide sequence ID" value="NZ_LAYJ01000112.1"/>
</dbReference>
<dbReference type="EMBL" id="LAYJ01000112">
    <property type="protein sequence ID" value="KKI50034.1"/>
    <property type="molecule type" value="Genomic_DNA"/>
</dbReference>
<accession>A0A0M2NC25</accession>
<proteinExistence type="predicted"/>
<feature type="domain" description="Transglutaminase-like" evidence="2">
    <location>
        <begin position="622"/>
        <end position="679"/>
    </location>
</feature>
<feature type="chain" id="PRO_5005638727" evidence="1">
    <location>
        <begin position="29"/>
        <end position="794"/>
    </location>
</feature>
<organism evidence="3 4">
    <name type="scientific">Christensenella hongkongensis</name>
    <dbReference type="NCBI Taxonomy" id="270498"/>
    <lineage>
        <taxon>Bacteria</taxon>
        <taxon>Bacillati</taxon>
        <taxon>Bacillota</taxon>
        <taxon>Clostridia</taxon>
        <taxon>Christensenellales</taxon>
        <taxon>Christensenellaceae</taxon>
        <taxon>Christensenella</taxon>
    </lineage>
</organism>
<dbReference type="Gene3D" id="3.10.620.30">
    <property type="match status" value="1"/>
</dbReference>
<protein>
    <submittedName>
        <fullName evidence="3">Putative transglutaminase/protease</fullName>
    </submittedName>
</protein>
<name>A0A0M2NC25_9FIRM</name>
<dbReference type="PANTHER" id="PTHR46333:SF2">
    <property type="entry name" value="CYTOKINESIS PROTEIN 3"/>
    <property type="match status" value="1"/>
</dbReference>
<keyword evidence="3" id="KW-0645">Protease</keyword>
<keyword evidence="1" id="KW-0732">Signal</keyword>
<dbReference type="GO" id="GO:0005737">
    <property type="term" value="C:cytoplasm"/>
    <property type="evidence" value="ECO:0007669"/>
    <property type="project" value="TreeGrafter"/>
</dbReference>
<dbReference type="SUPFAM" id="SSF54001">
    <property type="entry name" value="Cysteine proteinases"/>
    <property type="match status" value="1"/>
</dbReference>
<dbReference type="InterPro" id="IPR002931">
    <property type="entry name" value="Transglutaminase-like"/>
</dbReference>
<dbReference type="Proteomes" id="UP000034076">
    <property type="component" value="Unassembled WGS sequence"/>
</dbReference>
<comment type="caution">
    <text evidence="3">The sequence shown here is derived from an EMBL/GenBank/DDBJ whole genome shotgun (WGS) entry which is preliminary data.</text>
</comment>
<dbReference type="OrthoDB" id="9788327at2"/>
<keyword evidence="3" id="KW-0378">Hydrolase</keyword>
<feature type="signal peptide" evidence="1">
    <location>
        <begin position="1"/>
        <end position="28"/>
    </location>
</feature>
<evidence type="ECO:0000256" key="1">
    <source>
        <dbReference type="SAM" id="SignalP"/>
    </source>
</evidence>
<dbReference type="Pfam" id="PF01841">
    <property type="entry name" value="Transglut_core"/>
    <property type="match status" value="1"/>
</dbReference>
<evidence type="ECO:0000313" key="3">
    <source>
        <dbReference type="EMBL" id="KKI50034.1"/>
    </source>
</evidence>
<reference evidence="3 4" key="1">
    <citation type="submission" date="2015-04" db="EMBL/GenBank/DDBJ databases">
        <title>Draft genome sequence of bacteremic isolate Catabacter hongkongensis type strain HKU16T.</title>
        <authorList>
            <person name="Lau S.K."/>
            <person name="Teng J.L."/>
            <person name="Huang Y."/>
            <person name="Curreem S.O."/>
            <person name="Tsui S.K."/>
            <person name="Woo P.C."/>
        </authorList>
    </citation>
    <scope>NUCLEOTIDE SEQUENCE [LARGE SCALE GENOMIC DNA]</scope>
    <source>
        <strain evidence="3 4">HKU16</strain>
    </source>
</reference>
<dbReference type="STRING" id="270498.CHK_2097"/>
<dbReference type="AlphaFoldDB" id="A0A0M2NC25"/>
<evidence type="ECO:0000313" key="4">
    <source>
        <dbReference type="Proteomes" id="UP000034076"/>
    </source>
</evidence>
<dbReference type="PROSITE" id="PS51257">
    <property type="entry name" value="PROKAR_LIPOPROTEIN"/>
    <property type="match status" value="1"/>
</dbReference>
<dbReference type="PANTHER" id="PTHR46333">
    <property type="entry name" value="CYTOKINESIS PROTEIN 3"/>
    <property type="match status" value="1"/>
</dbReference>
<gene>
    <name evidence="3" type="ORF">CHK_2097</name>
</gene>
<keyword evidence="4" id="KW-1185">Reference proteome</keyword>
<dbReference type="GO" id="GO:0008233">
    <property type="term" value="F:peptidase activity"/>
    <property type="evidence" value="ECO:0007669"/>
    <property type="project" value="UniProtKB-KW"/>
</dbReference>
<sequence>MKKRLATTITAAALSACMLFAGCAGAPAQEDSAAQETPGEGVVSQLDLAAQVQEKYADDLDRDYTDAINGIGRGDSLEIQISFDPEALGMENYTEIVGVYQDAELTQRIGTHFNWDKATGKIEITPPKSPVLGISTVGLPDAGAAEYHLFDKGEQKDWGNLGKMYLAQYVDLGTGEKLEKPLVTVVTVEGELAGAPEVKFVQTEDGRAAFQWNAVAGAEKYYVVKADYDAQSGYVGNMVVVAETAEPGWQAETTDNILINEDFRAYAVSEDDWLDEAMTEYYTEKGYTQADIPVQKEALYDVQYGVIAVAADGTSMVSNFYDQAQIAAQLPYMAAIHKGDDDFSNYADSIMAAPSHRWIVMCNGVTSQRIIDYDFDQAQEETETWGEYENEDMSDLQLKEVNLVKIPYRIEGTPFTGVMKIESYDPATLQVDLQALKDRQDGLRNKTGSVDVTVKKNAEDAGAPQDEPVAETGLAVTANSALSEYLAYNMLAGVEVIDLSAFKESSDEDYLIDAWMEALYQNPMILGVEDAFISNDGTAMLVVYQDEAQQRTQKQQEISQEVTRVIDEIITDGMTDAEKEIAINNYLCDTAEYDMAALENAEKYDYVKTDPEFNDSFTPYGVLVNKLGVCASYAGAFKLLADEAGLNSIVVTGYLEGSLSHAWNKVNIGGEWQIIDVTNNDNELLFNAILNLPDYASDKVLTEDTRFVMDKNIQNYAASSTDEEYYRLAGKYFDMDQIVQELAEALMADGQAMMRTDYDLDDAQFQKLAQNVMEIAGIDEMNGFYWMGVITLAA</sequence>
<dbReference type="GO" id="GO:0006508">
    <property type="term" value="P:proteolysis"/>
    <property type="evidence" value="ECO:0007669"/>
    <property type="project" value="UniProtKB-KW"/>
</dbReference>
<evidence type="ECO:0000259" key="2">
    <source>
        <dbReference type="SMART" id="SM00460"/>
    </source>
</evidence>
<dbReference type="InterPro" id="IPR038765">
    <property type="entry name" value="Papain-like_cys_pep_sf"/>
</dbReference>